<accession>A0A9D4BIB2</accession>
<dbReference type="EMBL" id="JAIWYP010000015">
    <property type="protein sequence ID" value="KAH3704310.1"/>
    <property type="molecule type" value="Genomic_DNA"/>
</dbReference>
<name>A0A9D4BIB2_DREPO</name>
<feature type="region of interest" description="Disordered" evidence="1">
    <location>
        <begin position="41"/>
        <end position="72"/>
    </location>
</feature>
<keyword evidence="3" id="KW-1185">Reference proteome</keyword>
<evidence type="ECO:0000313" key="2">
    <source>
        <dbReference type="EMBL" id="KAH3704310.1"/>
    </source>
</evidence>
<dbReference type="Proteomes" id="UP000828390">
    <property type="component" value="Unassembled WGS sequence"/>
</dbReference>
<protein>
    <submittedName>
        <fullName evidence="2">Uncharacterized protein</fullName>
    </submittedName>
</protein>
<reference evidence="2" key="2">
    <citation type="submission" date="2020-11" db="EMBL/GenBank/DDBJ databases">
        <authorList>
            <person name="McCartney M.A."/>
            <person name="Auch B."/>
            <person name="Kono T."/>
            <person name="Mallez S."/>
            <person name="Becker A."/>
            <person name="Gohl D.M."/>
            <person name="Silverstein K.A.T."/>
            <person name="Koren S."/>
            <person name="Bechman K.B."/>
            <person name="Herman A."/>
            <person name="Abrahante J.E."/>
            <person name="Garbe J."/>
        </authorList>
    </citation>
    <scope>NUCLEOTIDE SEQUENCE</scope>
    <source>
        <strain evidence="2">Duluth1</strain>
        <tissue evidence="2">Whole animal</tissue>
    </source>
</reference>
<organism evidence="2 3">
    <name type="scientific">Dreissena polymorpha</name>
    <name type="common">Zebra mussel</name>
    <name type="synonym">Mytilus polymorpha</name>
    <dbReference type="NCBI Taxonomy" id="45954"/>
    <lineage>
        <taxon>Eukaryota</taxon>
        <taxon>Metazoa</taxon>
        <taxon>Spiralia</taxon>
        <taxon>Lophotrochozoa</taxon>
        <taxon>Mollusca</taxon>
        <taxon>Bivalvia</taxon>
        <taxon>Autobranchia</taxon>
        <taxon>Heteroconchia</taxon>
        <taxon>Euheterodonta</taxon>
        <taxon>Imparidentia</taxon>
        <taxon>Neoheterodontei</taxon>
        <taxon>Myida</taxon>
        <taxon>Dreissenoidea</taxon>
        <taxon>Dreissenidae</taxon>
        <taxon>Dreissena</taxon>
    </lineage>
</organism>
<sequence>MATRAPSLVPVFEPTHPIRYLLGEAWFEAAPGVHAHIDGSLEQREQGHSARPALRLQKLQRLVPPGSDTEQN</sequence>
<evidence type="ECO:0000313" key="3">
    <source>
        <dbReference type="Proteomes" id="UP000828390"/>
    </source>
</evidence>
<evidence type="ECO:0000256" key="1">
    <source>
        <dbReference type="SAM" id="MobiDB-lite"/>
    </source>
</evidence>
<reference evidence="2" key="1">
    <citation type="journal article" date="2019" name="bioRxiv">
        <title>The Genome of the Zebra Mussel, Dreissena polymorpha: A Resource for Invasive Species Research.</title>
        <authorList>
            <person name="McCartney M.A."/>
            <person name="Auch B."/>
            <person name="Kono T."/>
            <person name="Mallez S."/>
            <person name="Zhang Y."/>
            <person name="Obille A."/>
            <person name="Becker A."/>
            <person name="Abrahante J.E."/>
            <person name="Garbe J."/>
            <person name="Badalamenti J.P."/>
            <person name="Herman A."/>
            <person name="Mangelson H."/>
            <person name="Liachko I."/>
            <person name="Sullivan S."/>
            <person name="Sone E.D."/>
            <person name="Koren S."/>
            <person name="Silverstein K.A.T."/>
            <person name="Beckman K.B."/>
            <person name="Gohl D.M."/>
        </authorList>
    </citation>
    <scope>NUCLEOTIDE SEQUENCE</scope>
    <source>
        <strain evidence="2">Duluth1</strain>
        <tissue evidence="2">Whole animal</tissue>
    </source>
</reference>
<comment type="caution">
    <text evidence="2">The sequence shown here is derived from an EMBL/GenBank/DDBJ whole genome shotgun (WGS) entry which is preliminary data.</text>
</comment>
<gene>
    <name evidence="2" type="ORF">DPMN_079366</name>
</gene>
<proteinExistence type="predicted"/>
<dbReference type="AlphaFoldDB" id="A0A9D4BIB2"/>